<dbReference type="Gene3D" id="1.20.1280.50">
    <property type="match status" value="1"/>
</dbReference>
<organism evidence="2 3">
    <name type="scientific">Daucus carota subsp. sativus</name>
    <name type="common">Carrot</name>
    <dbReference type="NCBI Taxonomy" id="79200"/>
    <lineage>
        <taxon>Eukaryota</taxon>
        <taxon>Viridiplantae</taxon>
        <taxon>Streptophyta</taxon>
        <taxon>Embryophyta</taxon>
        <taxon>Tracheophyta</taxon>
        <taxon>Spermatophyta</taxon>
        <taxon>Magnoliopsida</taxon>
        <taxon>eudicotyledons</taxon>
        <taxon>Gunneridae</taxon>
        <taxon>Pentapetalae</taxon>
        <taxon>asterids</taxon>
        <taxon>campanulids</taxon>
        <taxon>Apiales</taxon>
        <taxon>Apiaceae</taxon>
        <taxon>Apioideae</taxon>
        <taxon>Scandiceae</taxon>
        <taxon>Daucinae</taxon>
        <taxon>Daucus</taxon>
        <taxon>Daucus sect. Daucus</taxon>
    </lineage>
</organism>
<evidence type="ECO:0000313" key="3">
    <source>
        <dbReference type="Proteomes" id="UP000077755"/>
    </source>
</evidence>
<keyword evidence="3" id="KW-1185">Reference proteome</keyword>
<reference evidence="2" key="2">
    <citation type="submission" date="2022-03" db="EMBL/GenBank/DDBJ databases">
        <title>Draft title - Genomic analysis of global carrot germplasm unveils the trajectory of domestication and the origin of high carotenoid orange carrot.</title>
        <authorList>
            <person name="Iorizzo M."/>
            <person name="Ellison S."/>
            <person name="Senalik D."/>
            <person name="Macko-Podgorni A."/>
            <person name="Grzebelus D."/>
            <person name="Bostan H."/>
            <person name="Rolling W."/>
            <person name="Curaba J."/>
            <person name="Simon P."/>
        </authorList>
    </citation>
    <scope>NUCLEOTIDE SEQUENCE</scope>
    <source>
        <tissue evidence="2">Leaf</tissue>
    </source>
</reference>
<dbReference type="AlphaFoldDB" id="A0AAF0WEG9"/>
<dbReference type="Pfam" id="PF00646">
    <property type="entry name" value="F-box"/>
    <property type="match status" value="1"/>
</dbReference>
<reference evidence="2" key="1">
    <citation type="journal article" date="2016" name="Nat. Genet.">
        <title>A high-quality carrot genome assembly provides new insights into carotenoid accumulation and asterid genome evolution.</title>
        <authorList>
            <person name="Iorizzo M."/>
            <person name="Ellison S."/>
            <person name="Senalik D."/>
            <person name="Zeng P."/>
            <person name="Satapoomin P."/>
            <person name="Huang J."/>
            <person name="Bowman M."/>
            <person name="Iovene M."/>
            <person name="Sanseverino W."/>
            <person name="Cavagnaro P."/>
            <person name="Yildiz M."/>
            <person name="Macko-Podgorni A."/>
            <person name="Moranska E."/>
            <person name="Grzebelus E."/>
            <person name="Grzebelus D."/>
            <person name="Ashrafi H."/>
            <person name="Zheng Z."/>
            <person name="Cheng S."/>
            <person name="Spooner D."/>
            <person name="Van Deynze A."/>
            <person name="Simon P."/>
        </authorList>
    </citation>
    <scope>NUCLEOTIDE SEQUENCE</scope>
    <source>
        <tissue evidence="2">Leaf</tissue>
    </source>
</reference>
<dbReference type="InterPro" id="IPR036047">
    <property type="entry name" value="F-box-like_dom_sf"/>
</dbReference>
<evidence type="ECO:0000259" key="1">
    <source>
        <dbReference type="Pfam" id="PF00646"/>
    </source>
</evidence>
<accession>A0AAF0WEG9</accession>
<gene>
    <name evidence="2" type="ORF">DCAR_0207108</name>
</gene>
<proteinExistence type="predicted"/>
<evidence type="ECO:0000313" key="2">
    <source>
        <dbReference type="EMBL" id="WOG87876.1"/>
    </source>
</evidence>
<sequence length="59" mass="6786">MMKVLPEQIISYEILTRVPTKSLVRCKSVCKSWNSHYHVHIRMDGENPLGITSDSVLIM</sequence>
<dbReference type="InterPro" id="IPR001810">
    <property type="entry name" value="F-box_dom"/>
</dbReference>
<protein>
    <recommendedName>
        <fullName evidence="1">F-box domain-containing protein</fullName>
    </recommendedName>
</protein>
<name>A0AAF0WEG9_DAUCS</name>
<dbReference type="Proteomes" id="UP000077755">
    <property type="component" value="Chromosome 2"/>
</dbReference>
<feature type="domain" description="F-box" evidence="1">
    <location>
        <begin position="13"/>
        <end position="35"/>
    </location>
</feature>
<dbReference type="SUPFAM" id="SSF81383">
    <property type="entry name" value="F-box domain"/>
    <property type="match status" value="1"/>
</dbReference>
<dbReference type="EMBL" id="CP093344">
    <property type="protein sequence ID" value="WOG87876.1"/>
    <property type="molecule type" value="Genomic_DNA"/>
</dbReference>